<dbReference type="GO" id="GO:0020037">
    <property type="term" value="F:heme binding"/>
    <property type="evidence" value="ECO:0007669"/>
    <property type="project" value="TreeGrafter"/>
</dbReference>
<evidence type="ECO:0000256" key="2">
    <source>
        <dbReference type="ARBA" id="ARBA00022475"/>
    </source>
</evidence>
<dbReference type="InterPro" id="IPR051542">
    <property type="entry name" value="Hydrogenase_cytochrome"/>
</dbReference>
<dbReference type="GO" id="GO:0005886">
    <property type="term" value="C:plasma membrane"/>
    <property type="evidence" value="ECO:0007669"/>
    <property type="project" value="UniProtKB-SubCell"/>
</dbReference>
<dbReference type="AlphaFoldDB" id="A0A1H3YDJ9"/>
<dbReference type="PANTHER" id="PTHR30485:SF0">
    <property type="entry name" value="NI_FE-HYDROGENASE 1 B-TYPE CYTOCHROME SUBUNIT-RELATED"/>
    <property type="match status" value="1"/>
</dbReference>
<evidence type="ECO:0000313" key="9">
    <source>
        <dbReference type="Proteomes" id="UP000198820"/>
    </source>
</evidence>
<accession>A0A1H3YDJ9</accession>
<name>A0A1H3YDJ9_9FLAO</name>
<feature type="transmembrane region" description="Helical" evidence="6">
    <location>
        <begin position="154"/>
        <end position="173"/>
    </location>
</feature>
<dbReference type="Pfam" id="PF01292">
    <property type="entry name" value="Ni_hydr_CYTB"/>
    <property type="match status" value="1"/>
</dbReference>
<dbReference type="STRING" id="908615.SAMN05421540_103114"/>
<dbReference type="EMBL" id="FNQF01000003">
    <property type="protein sequence ID" value="SEA09695.1"/>
    <property type="molecule type" value="Genomic_DNA"/>
</dbReference>
<dbReference type="PANTHER" id="PTHR30485">
    <property type="entry name" value="NI/FE-HYDROGENASE 1 B-TYPE CYTOCHROME SUBUNIT"/>
    <property type="match status" value="1"/>
</dbReference>
<dbReference type="InterPro" id="IPR016174">
    <property type="entry name" value="Di-haem_cyt_TM"/>
</dbReference>
<keyword evidence="3 6" id="KW-0812">Transmembrane</keyword>
<evidence type="ECO:0000313" key="8">
    <source>
        <dbReference type="EMBL" id="SEA09695.1"/>
    </source>
</evidence>
<evidence type="ECO:0000256" key="6">
    <source>
        <dbReference type="SAM" id="Phobius"/>
    </source>
</evidence>
<comment type="subcellular location">
    <subcellularLocation>
        <location evidence="1">Cell membrane</location>
        <topology evidence="1">Multi-pass membrane protein</topology>
    </subcellularLocation>
</comment>
<gene>
    <name evidence="8" type="ORF">SAMN05421540_103114</name>
</gene>
<dbReference type="RefSeq" id="WP_093240523.1">
    <property type="nucleotide sequence ID" value="NZ_FNQF01000003.1"/>
</dbReference>
<dbReference type="GO" id="GO:0009055">
    <property type="term" value="F:electron transfer activity"/>
    <property type="evidence" value="ECO:0007669"/>
    <property type="project" value="InterPro"/>
</dbReference>
<keyword evidence="5 6" id="KW-0472">Membrane</keyword>
<feature type="transmembrane region" description="Helical" evidence="6">
    <location>
        <begin position="12"/>
        <end position="33"/>
    </location>
</feature>
<keyword evidence="2" id="KW-1003">Cell membrane</keyword>
<feature type="domain" description="Cytochrome b561 bacterial/Ni-hydrogenase" evidence="7">
    <location>
        <begin position="5"/>
        <end position="186"/>
    </location>
</feature>
<evidence type="ECO:0000256" key="5">
    <source>
        <dbReference type="ARBA" id="ARBA00023136"/>
    </source>
</evidence>
<sequence length="193" mass="22687">MKRTYSKIYRIIHWVIAISFSFLLITIFLRLTWMEKEHVAGIIGNFLNENGQSLPQEQLIVLAKQIRKPMWDWHIYTGYVLVGLFGLRFLLPLFDEMGLQNPLNKELNIKEKFQKWTYIFFYIGVVISLITGLLIEFGPKAWEKITEEIHKLSIYYLVAYIIIHISGVLLAEFTNQKGIISRIVSGKFIFNKK</sequence>
<dbReference type="Gene3D" id="1.20.950.20">
    <property type="entry name" value="Transmembrane di-heme cytochromes, Chain C"/>
    <property type="match status" value="2"/>
</dbReference>
<evidence type="ECO:0000256" key="1">
    <source>
        <dbReference type="ARBA" id="ARBA00004651"/>
    </source>
</evidence>
<reference evidence="8 9" key="1">
    <citation type="submission" date="2016-10" db="EMBL/GenBank/DDBJ databases">
        <authorList>
            <person name="de Groot N.N."/>
        </authorList>
    </citation>
    <scope>NUCLEOTIDE SEQUENCE [LARGE SCALE GENOMIC DNA]</scope>
    <source>
        <strain evidence="8 9">DSM 23581</strain>
    </source>
</reference>
<proteinExistence type="predicted"/>
<evidence type="ECO:0000256" key="4">
    <source>
        <dbReference type="ARBA" id="ARBA00022989"/>
    </source>
</evidence>
<keyword evidence="9" id="KW-1185">Reference proteome</keyword>
<feature type="transmembrane region" description="Helical" evidence="6">
    <location>
        <begin position="73"/>
        <end position="94"/>
    </location>
</feature>
<dbReference type="GO" id="GO:0022904">
    <property type="term" value="P:respiratory electron transport chain"/>
    <property type="evidence" value="ECO:0007669"/>
    <property type="project" value="InterPro"/>
</dbReference>
<feature type="transmembrane region" description="Helical" evidence="6">
    <location>
        <begin position="115"/>
        <end position="134"/>
    </location>
</feature>
<dbReference type="InterPro" id="IPR011577">
    <property type="entry name" value="Cyt_b561_bac/Ni-Hgenase"/>
</dbReference>
<dbReference type="SUPFAM" id="SSF81342">
    <property type="entry name" value="Transmembrane di-heme cytochromes"/>
    <property type="match status" value="1"/>
</dbReference>
<organism evidence="8 9">
    <name type="scientific">Psychroflexus halocasei</name>
    <dbReference type="NCBI Taxonomy" id="908615"/>
    <lineage>
        <taxon>Bacteria</taxon>
        <taxon>Pseudomonadati</taxon>
        <taxon>Bacteroidota</taxon>
        <taxon>Flavobacteriia</taxon>
        <taxon>Flavobacteriales</taxon>
        <taxon>Flavobacteriaceae</taxon>
        <taxon>Psychroflexus</taxon>
    </lineage>
</organism>
<evidence type="ECO:0000259" key="7">
    <source>
        <dbReference type="Pfam" id="PF01292"/>
    </source>
</evidence>
<protein>
    <submittedName>
        <fullName evidence="8">Cytochrome b561</fullName>
    </submittedName>
</protein>
<evidence type="ECO:0000256" key="3">
    <source>
        <dbReference type="ARBA" id="ARBA00022692"/>
    </source>
</evidence>
<dbReference type="Proteomes" id="UP000198820">
    <property type="component" value="Unassembled WGS sequence"/>
</dbReference>
<keyword evidence="4 6" id="KW-1133">Transmembrane helix</keyword>